<protein>
    <recommendedName>
        <fullName evidence="1">TIR domain-containing protein</fullName>
    </recommendedName>
</protein>
<feature type="domain" description="TIR" evidence="1">
    <location>
        <begin position="26"/>
        <end position="156"/>
    </location>
</feature>
<dbReference type="AlphaFoldDB" id="X0UD62"/>
<dbReference type="SUPFAM" id="SSF52200">
    <property type="entry name" value="Toll/Interleukin receptor TIR domain"/>
    <property type="match status" value="1"/>
</dbReference>
<accession>X0UD62</accession>
<dbReference type="PROSITE" id="PS50104">
    <property type="entry name" value="TIR"/>
    <property type="match status" value="1"/>
</dbReference>
<evidence type="ECO:0000259" key="1">
    <source>
        <dbReference type="PROSITE" id="PS50104"/>
    </source>
</evidence>
<gene>
    <name evidence="2" type="ORF">S01H1_30762</name>
</gene>
<proteinExistence type="predicted"/>
<dbReference type="InterPro" id="IPR000157">
    <property type="entry name" value="TIR_dom"/>
</dbReference>
<comment type="caution">
    <text evidence="2">The sequence shown here is derived from an EMBL/GenBank/DDBJ whole genome shotgun (WGS) entry which is preliminary data.</text>
</comment>
<dbReference type="InterPro" id="IPR035897">
    <property type="entry name" value="Toll_tir_struct_dom_sf"/>
</dbReference>
<evidence type="ECO:0000313" key="2">
    <source>
        <dbReference type="EMBL" id="GAF86415.1"/>
    </source>
</evidence>
<dbReference type="EMBL" id="BARS01018950">
    <property type="protein sequence ID" value="GAF86415.1"/>
    <property type="molecule type" value="Genomic_DNA"/>
</dbReference>
<sequence>MDQAQVPQPETISLQRGKQIMKKQSSTKQVFLSHARNDNDLANALAKELRSRGFKVWDDQSIGSGLDWSDQIKRALQDSDSMIALLNQHSYSSSYVRNELEYALFEDEYKNRLLPVFVGSTSDTEFVRLPWVLTKLEYLKLSERGSLDAKAIKIADRFSALLRSKRSDQ</sequence>
<dbReference type="GO" id="GO:0007165">
    <property type="term" value="P:signal transduction"/>
    <property type="evidence" value="ECO:0007669"/>
    <property type="project" value="InterPro"/>
</dbReference>
<name>X0UD62_9ZZZZ</name>
<organism evidence="2">
    <name type="scientific">marine sediment metagenome</name>
    <dbReference type="NCBI Taxonomy" id="412755"/>
    <lineage>
        <taxon>unclassified sequences</taxon>
        <taxon>metagenomes</taxon>
        <taxon>ecological metagenomes</taxon>
    </lineage>
</organism>
<dbReference type="SMART" id="SM00255">
    <property type="entry name" value="TIR"/>
    <property type="match status" value="1"/>
</dbReference>
<reference evidence="2" key="1">
    <citation type="journal article" date="2014" name="Front. Microbiol.">
        <title>High frequency of phylogenetically diverse reductive dehalogenase-homologous genes in deep subseafloor sedimentary metagenomes.</title>
        <authorList>
            <person name="Kawai M."/>
            <person name="Futagami T."/>
            <person name="Toyoda A."/>
            <person name="Takaki Y."/>
            <person name="Nishi S."/>
            <person name="Hori S."/>
            <person name="Arai W."/>
            <person name="Tsubouchi T."/>
            <person name="Morono Y."/>
            <person name="Uchiyama I."/>
            <person name="Ito T."/>
            <person name="Fujiyama A."/>
            <person name="Inagaki F."/>
            <person name="Takami H."/>
        </authorList>
    </citation>
    <scope>NUCLEOTIDE SEQUENCE</scope>
    <source>
        <strain evidence="2">Expedition CK06-06</strain>
    </source>
</reference>
<dbReference type="Pfam" id="PF13676">
    <property type="entry name" value="TIR_2"/>
    <property type="match status" value="1"/>
</dbReference>
<dbReference type="Gene3D" id="3.40.50.10140">
    <property type="entry name" value="Toll/interleukin-1 receptor homology (TIR) domain"/>
    <property type="match status" value="1"/>
</dbReference>